<feature type="transmembrane region" description="Helical" evidence="1">
    <location>
        <begin position="12"/>
        <end position="30"/>
    </location>
</feature>
<dbReference type="PANTHER" id="PTHR38442">
    <property type="entry name" value="INNER MEMBRANE PROTEIN-RELATED"/>
    <property type="match status" value="1"/>
</dbReference>
<keyword evidence="1" id="KW-1133">Transmembrane helix</keyword>
<dbReference type="GeneID" id="96778622"/>
<keyword evidence="1" id="KW-0472">Membrane</keyword>
<sequence length="400" mass="44414">MIWQNWNKADRTLLAAAVIFLFALCLQVQYPGNTFAAGFLFCAEAALVGGIADWFAVTALFEKPLGFPWHTAILPRRRQSFIEATGRMLQREFFGKKALVAKVKRIDFAGKLLGWLERPESRLLVAKWLADRGRNWLEAQDGTSLSGVLAARLGDLAAGSMTPERIRSFLLYGAKELETVARQPEFSAKIEAGLDGYISSKLQGPMAMMMAGFAQSVNVLNTEEAAGLIKDRCILFLERVQQEESEEAEQLQAMAEKISCFLQKNFAARQELDHAVLNSVQRLNLNEYLFNATDERDILDGQLQELAGSIVQVVYGMLRENSSLQREVSGICYQLAARGVMQAQEMLGSIAGDVLGTMTDEQINRLVYDKAEPDLLWIRMNGSIVGAAIGLVIFAVMQFI</sequence>
<dbReference type="RefSeq" id="WP_154406854.1">
    <property type="nucleotide sequence ID" value="NZ_VUNR01000011.1"/>
</dbReference>
<evidence type="ECO:0000313" key="3">
    <source>
        <dbReference type="Proteomes" id="UP000433181"/>
    </source>
</evidence>
<comment type="caution">
    <text evidence="2">The sequence shown here is derived from an EMBL/GenBank/DDBJ whole genome shotgun (WGS) entry which is preliminary data.</text>
</comment>
<reference evidence="2 3" key="1">
    <citation type="submission" date="2019-08" db="EMBL/GenBank/DDBJ databases">
        <title>In-depth cultivation of the pig gut microbiome towards novel bacterial diversity and tailored functional studies.</title>
        <authorList>
            <person name="Wylensek D."/>
            <person name="Hitch T.C.A."/>
            <person name="Clavel T."/>
        </authorList>
    </citation>
    <scope>NUCLEOTIDE SEQUENCE [LARGE SCALE GENOMIC DNA]</scope>
    <source>
        <strain evidence="2 3">WCA-693-APC-5D-A</strain>
    </source>
</reference>
<organism evidence="2 3">
    <name type="scientific">Anaerovibrio slackiae</name>
    <dbReference type="NCBI Taxonomy" id="2652309"/>
    <lineage>
        <taxon>Bacteria</taxon>
        <taxon>Bacillati</taxon>
        <taxon>Bacillota</taxon>
        <taxon>Negativicutes</taxon>
        <taxon>Selenomonadales</taxon>
        <taxon>Selenomonadaceae</taxon>
        <taxon>Anaerovibrio</taxon>
    </lineage>
</organism>
<protein>
    <submittedName>
        <fullName evidence="2">DUF445 domain-containing protein</fullName>
    </submittedName>
</protein>
<evidence type="ECO:0000256" key="1">
    <source>
        <dbReference type="SAM" id="Phobius"/>
    </source>
</evidence>
<accession>A0A6I2UD96</accession>
<dbReference type="EMBL" id="VUNR01000011">
    <property type="protein sequence ID" value="MSU08687.1"/>
    <property type="molecule type" value="Genomic_DNA"/>
</dbReference>
<dbReference type="PANTHER" id="PTHR38442:SF1">
    <property type="entry name" value="INNER MEMBRANE PROTEIN"/>
    <property type="match status" value="1"/>
</dbReference>
<keyword evidence="1" id="KW-0812">Transmembrane</keyword>
<dbReference type="GO" id="GO:0005886">
    <property type="term" value="C:plasma membrane"/>
    <property type="evidence" value="ECO:0007669"/>
    <property type="project" value="TreeGrafter"/>
</dbReference>
<dbReference type="InterPro" id="IPR007383">
    <property type="entry name" value="DUF445"/>
</dbReference>
<dbReference type="Pfam" id="PF04286">
    <property type="entry name" value="DUF445"/>
    <property type="match status" value="1"/>
</dbReference>
<feature type="transmembrane region" description="Helical" evidence="1">
    <location>
        <begin position="36"/>
        <end position="61"/>
    </location>
</feature>
<gene>
    <name evidence="2" type="ORF">FYJ84_06795</name>
</gene>
<proteinExistence type="predicted"/>
<dbReference type="Proteomes" id="UP000433181">
    <property type="component" value="Unassembled WGS sequence"/>
</dbReference>
<name>A0A6I2UD96_9FIRM</name>
<dbReference type="AlphaFoldDB" id="A0A6I2UD96"/>
<keyword evidence="3" id="KW-1185">Reference proteome</keyword>
<evidence type="ECO:0000313" key="2">
    <source>
        <dbReference type="EMBL" id="MSU08687.1"/>
    </source>
</evidence>
<feature type="transmembrane region" description="Helical" evidence="1">
    <location>
        <begin position="375"/>
        <end position="397"/>
    </location>
</feature>